<proteinExistence type="predicted"/>
<evidence type="ECO:0000313" key="3">
    <source>
        <dbReference type="Proteomes" id="UP000035760"/>
    </source>
</evidence>
<keyword evidence="3" id="KW-1185">Reference proteome</keyword>
<dbReference type="PANTHER" id="PTHR30007:SF1">
    <property type="entry name" value="BLR1914 PROTEIN"/>
    <property type="match status" value="1"/>
</dbReference>
<dbReference type="EMBL" id="CBTJ020000055">
    <property type="protein sequence ID" value="CDI03370.1"/>
    <property type="molecule type" value="Genomic_DNA"/>
</dbReference>
<reference evidence="2" key="1">
    <citation type="submission" date="2013-07" db="EMBL/GenBank/DDBJ databases">
        <authorList>
            <person name="McIlroy S."/>
        </authorList>
    </citation>
    <scope>NUCLEOTIDE SEQUENCE [LARGE SCALE GENOMIC DNA]</scope>
    <source>
        <strain evidence="2">Run_A_D11</strain>
    </source>
</reference>
<feature type="domain" description="Transposase IS4-like" evidence="1">
    <location>
        <begin position="64"/>
        <end position="198"/>
    </location>
</feature>
<comment type="caution">
    <text evidence="2">The sequence shown here is derived from an EMBL/GenBank/DDBJ whole genome shotgun (WGS) entry which is preliminary data.</text>
</comment>
<sequence length="202" mass="22337">MVATLLAPIPLQTPHATALDRRFATTPLATTAFHLQTSLQVSLSSYNISNYLRLGLSKKGDQAIGRSRGGLTTKIHAVCASEADAVDIRITAGQVGDAPVGEALVEPLDPREGIRHAAMDKAYDSNAIRAKLDAKGITPVIPPKSNRLEIVVYDQERYKQRNKVERLFNKLKQFRRVATRYEKLKTNFLAFVTVALIVIMLR</sequence>
<dbReference type="STRING" id="1400863.BN873_470112"/>
<reference evidence="2" key="2">
    <citation type="submission" date="2014-03" db="EMBL/GenBank/DDBJ databases">
        <title>Candidatus Competibacter-lineage genomes retrieved from metagenomes reveal functional metabolic diversity.</title>
        <authorList>
            <person name="McIlroy S.J."/>
            <person name="Albertsen M."/>
            <person name="Andresen E.K."/>
            <person name="Saunders A.M."/>
            <person name="Kristiansen R."/>
            <person name="Stokholm-Bjerregaard M."/>
            <person name="Nielsen K.L."/>
            <person name="Nielsen P.H."/>
        </authorList>
    </citation>
    <scope>NUCLEOTIDE SEQUENCE</scope>
    <source>
        <strain evidence="2">Run_A_D11</strain>
    </source>
</reference>
<accession>W6MB85</accession>
<dbReference type="GO" id="GO:0006313">
    <property type="term" value="P:DNA transposition"/>
    <property type="evidence" value="ECO:0007669"/>
    <property type="project" value="InterPro"/>
</dbReference>
<evidence type="ECO:0000313" key="2">
    <source>
        <dbReference type="EMBL" id="CDI03370.1"/>
    </source>
</evidence>
<dbReference type="InterPro" id="IPR002559">
    <property type="entry name" value="Transposase_11"/>
</dbReference>
<protein>
    <recommendedName>
        <fullName evidence="1">Transposase IS4-like domain-containing protein</fullName>
    </recommendedName>
</protein>
<dbReference type="NCBIfam" id="NF033580">
    <property type="entry name" value="transpos_IS5_3"/>
    <property type="match status" value="1"/>
</dbReference>
<dbReference type="AlphaFoldDB" id="W6MB85"/>
<dbReference type="OrthoDB" id="1551210at2"/>
<dbReference type="GO" id="GO:0004803">
    <property type="term" value="F:transposase activity"/>
    <property type="evidence" value="ECO:0007669"/>
    <property type="project" value="InterPro"/>
</dbReference>
<dbReference type="Pfam" id="PF01609">
    <property type="entry name" value="DDE_Tnp_1"/>
    <property type="match status" value="1"/>
</dbReference>
<dbReference type="RefSeq" id="WP_082161250.1">
    <property type="nucleotide sequence ID" value="NZ_CBTJ020000055.1"/>
</dbReference>
<evidence type="ECO:0000259" key="1">
    <source>
        <dbReference type="Pfam" id="PF01609"/>
    </source>
</evidence>
<organism evidence="2 3">
    <name type="scientific">Candidatus Competibacter denitrificans Run_A_D11</name>
    <dbReference type="NCBI Taxonomy" id="1400863"/>
    <lineage>
        <taxon>Bacteria</taxon>
        <taxon>Pseudomonadati</taxon>
        <taxon>Pseudomonadota</taxon>
        <taxon>Gammaproteobacteria</taxon>
        <taxon>Candidatus Competibacteraceae</taxon>
        <taxon>Candidatus Competibacter</taxon>
    </lineage>
</organism>
<dbReference type="GO" id="GO:0003677">
    <property type="term" value="F:DNA binding"/>
    <property type="evidence" value="ECO:0007669"/>
    <property type="project" value="InterPro"/>
</dbReference>
<name>W6MB85_9GAMM</name>
<dbReference type="PANTHER" id="PTHR30007">
    <property type="entry name" value="PHP DOMAIN PROTEIN"/>
    <property type="match status" value="1"/>
</dbReference>
<dbReference type="Proteomes" id="UP000035760">
    <property type="component" value="Unassembled WGS sequence"/>
</dbReference>
<gene>
    <name evidence="2" type="ORF">BN873_470112</name>
</gene>